<proteinExistence type="predicted"/>
<reference evidence="1 2" key="1">
    <citation type="submission" date="2024-09" db="EMBL/GenBank/DDBJ databases">
        <authorList>
            <person name="Salinas-Garcia M.A."/>
            <person name="Prieme A."/>
        </authorList>
    </citation>
    <scope>NUCLEOTIDE SEQUENCE [LARGE SCALE GENOMIC DNA]</scope>
    <source>
        <strain evidence="1 2">DSM 21081</strain>
    </source>
</reference>
<dbReference type="EMBL" id="JBHDLJ010000004">
    <property type="protein sequence ID" value="MFB0834361.1"/>
    <property type="molecule type" value="Genomic_DNA"/>
</dbReference>
<gene>
    <name evidence="1" type="ORF">ACETWP_07160</name>
</gene>
<name>A0ABV4UL46_9MICC</name>
<organism evidence="1 2">
    <name type="scientific">Arthrobacter halodurans</name>
    <dbReference type="NCBI Taxonomy" id="516699"/>
    <lineage>
        <taxon>Bacteria</taxon>
        <taxon>Bacillati</taxon>
        <taxon>Actinomycetota</taxon>
        <taxon>Actinomycetes</taxon>
        <taxon>Micrococcales</taxon>
        <taxon>Micrococcaceae</taxon>
        <taxon>Arthrobacter</taxon>
    </lineage>
</organism>
<protein>
    <submittedName>
        <fullName evidence="1">Uncharacterized protein</fullName>
    </submittedName>
</protein>
<keyword evidence="2" id="KW-1185">Reference proteome</keyword>
<dbReference type="Proteomes" id="UP001575652">
    <property type="component" value="Unassembled WGS sequence"/>
</dbReference>
<comment type="caution">
    <text evidence="1">The sequence shown here is derived from an EMBL/GenBank/DDBJ whole genome shotgun (WGS) entry which is preliminary data.</text>
</comment>
<evidence type="ECO:0000313" key="1">
    <source>
        <dbReference type="EMBL" id="MFB0834361.1"/>
    </source>
</evidence>
<evidence type="ECO:0000313" key="2">
    <source>
        <dbReference type="Proteomes" id="UP001575652"/>
    </source>
</evidence>
<sequence length="373" mass="41428">MTDWMSPLPRTTIGKTTFFVDEERPVALVRREAEPDLFLAWPELDAGLFVPHVSVYPASDALWVVYESDDDGGDDHYPALRAPSQVLAVRIGTDGSLGHVRTEGVSVVGATRAGLWTSDSMGEKIDDDYRGGDLPTDWAAPTTLLIHLPGRPTRRLEVDRYVNAVQEEDQGHVLFVNPSPPVAHHDGVGIDYEYRCAALAVGTHDQWPTHVRFRDFVPQGWGTPVAPERLGRDHDPWATGQDPVRIDLSSVDGTHWQRVTLTDAQKTQAVSALAEQFANADSYWRAADGTTSPLAEGVRETHVGVLGEWPRTVVQVTCRHPYFPAGRIRRSMRVFDDAGRIKFDRYAGLEFMEDLDTTALPDIREARDGVLDV</sequence>
<dbReference type="RefSeq" id="WP_373971528.1">
    <property type="nucleotide sequence ID" value="NZ_JBHDLJ010000004.1"/>
</dbReference>
<accession>A0ABV4UL46</accession>